<feature type="transmembrane region" description="Helical" evidence="1">
    <location>
        <begin position="12"/>
        <end position="31"/>
    </location>
</feature>
<reference evidence="2" key="1">
    <citation type="submission" date="2018-11" db="EMBL/GenBank/DDBJ databases">
        <authorList>
            <consortium name="Pathogen Informatics"/>
        </authorList>
    </citation>
    <scope>NUCLEOTIDE SEQUENCE</scope>
</reference>
<dbReference type="Gene3D" id="3.40.50.300">
    <property type="entry name" value="P-loop containing nucleotide triphosphate hydrolases"/>
    <property type="match status" value="1"/>
</dbReference>
<evidence type="ECO:0000256" key="1">
    <source>
        <dbReference type="SAM" id="Phobius"/>
    </source>
</evidence>
<evidence type="ECO:0000313" key="3">
    <source>
        <dbReference type="Proteomes" id="UP000784294"/>
    </source>
</evidence>
<dbReference type="OrthoDB" id="5817230at2759"/>
<name>A0A3S5CBJ3_9PLAT</name>
<keyword evidence="1" id="KW-1133">Transmembrane helix</keyword>
<comment type="caution">
    <text evidence="2">The sequence shown here is derived from an EMBL/GenBank/DDBJ whole genome shotgun (WGS) entry which is preliminary data.</text>
</comment>
<gene>
    <name evidence="2" type="ORF">PXEA_LOCUS1095</name>
</gene>
<protein>
    <submittedName>
        <fullName evidence="2">Uncharacterized protein</fullName>
    </submittedName>
</protein>
<organism evidence="2 3">
    <name type="scientific">Protopolystoma xenopodis</name>
    <dbReference type="NCBI Taxonomy" id="117903"/>
    <lineage>
        <taxon>Eukaryota</taxon>
        <taxon>Metazoa</taxon>
        <taxon>Spiralia</taxon>
        <taxon>Lophotrochozoa</taxon>
        <taxon>Platyhelminthes</taxon>
        <taxon>Monogenea</taxon>
        <taxon>Polyopisthocotylea</taxon>
        <taxon>Polystomatidea</taxon>
        <taxon>Polystomatidae</taxon>
        <taxon>Protopolystoma</taxon>
    </lineage>
</organism>
<evidence type="ECO:0000313" key="2">
    <source>
        <dbReference type="EMBL" id="VEL07655.1"/>
    </source>
</evidence>
<dbReference type="Proteomes" id="UP000784294">
    <property type="component" value="Unassembled WGS sequence"/>
</dbReference>
<accession>A0A3S5CBJ3</accession>
<keyword evidence="1" id="KW-0812">Transmembrane</keyword>
<sequence>MYEDKSGLPILWTLSLVYRILTGSVAMSCCFGEESREQQRINKEIERQLNKDKKSVRNEVKLLLLGKLKGTKSSQ</sequence>
<dbReference type="InterPro" id="IPR027417">
    <property type="entry name" value="P-loop_NTPase"/>
</dbReference>
<keyword evidence="1" id="KW-0472">Membrane</keyword>
<keyword evidence="3" id="KW-1185">Reference proteome</keyword>
<proteinExistence type="predicted"/>
<dbReference type="AlphaFoldDB" id="A0A3S5CBJ3"/>
<dbReference type="EMBL" id="CAAALY010002202">
    <property type="protein sequence ID" value="VEL07655.1"/>
    <property type="molecule type" value="Genomic_DNA"/>
</dbReference>